<dbReference type="Pfam" id="PF00005">
    <property type="entry name" value="ABC_tran"/>
    <property type="match status" value="2"/>
</dbReference>
<dbReference type="OrthoDB" id="6500128at2759"/>
<feature type="non-terminal residue" evidence="13">
    <location>
        <position position="1"/>
    </location>
</feature>
<reference evidence="13 14" key="1">
    <citation type="submission" date="2015-09" db="EMBL/GenBank/DDBJ databases">
        <title>Draft genome of the parasitic nematode Teladorsagia circumcincta isolate WARC Sus (inbred).</title>
        <authorList>
            <person name="Mitreva M."/>
        </authorList>
    </citation>
    <scope>NUCLEOTIDE SEQUENCE [LARGE SCALE GENOMIC DNA]</scope>
    <source>
        <strain evidence="13 14">S</strain>
    </source>
</reference>
<feature type="domain" description="ABC transporter" evidence="11">
    <location>
        <begin position="1086"/>
        <end position="1320"/>
    </location>
</feature>
<feature type="transmembrane region" description="Helical" evidence="10">
    <location>
        <begin position="115"/>
        <end position="141"/>
    </location>
</feature>
<feature type="transmembrane region" description="Helical" evidence="10">
    <location>
        <begin position="311"/>
        <end position="332"/>
    </location>
</feature>
<dbReference type="CDD" id="cd03244">
    <property type="entry name" value="ABCC_MRP_domain2"/>
    <property type="match status" value="1"/>
</dbReference>
<evidence type="ECO:0000256" key="6">
    <source>
        <dbReference type="ARBA" id="ARBA00022741"/>
    </source>
</evidence>
<keyword evidence="3" id="KW-0813">Transport</keyword>
<dbReference type="SUPFAM" id="SSF90123">
    <property type="entry name" value="ABC transporter transmembrane region"/>
    <property type="match status" value="3"/>
</dbReference>
<dbReference type="GO" id="GO:0016887">
    <property type="term" value="F:ATP hydrolysis activity"/>
    <property type="evidence" value="ECO:0007669"/>
    <property type="project" value="InterPro"/>
</dbReference>
<dbReference type="EMBL" id="KZ345184">
    <property type="protein sequence ID" value="PIO75078.1"/>
    <property type="molecule type" value="Genomic_DNA"/>
</dbReference>
<feature type="transmembrane region" description="Helical" evidence="10">
    <location>
        <begin position="79"/>
        <end position="103"/>
    </location>
</feature>
<evidence type="ECO:0000256" key="9">
    <source>
        <dbReference type="ARBA" id="ARBA00023136"/>
    </source>
</evidence>
<dbReference type="GO" id="GO:0140359">
    <property type="term" value="F:ABC-type transporter activity"/>
    <property type="evidence" value="ECO:0007669"/>
    <property type="project" value="InterPro"/>
</dbReference>
<dbReference type="GO" id="GO:0005524">
    <property type="term" value="F:ATP binding"/>
    <property type="evidence" value="ECO:0007669"/>
    <property type="project" value="UniProtKB-KW"/>
</dbReference>
<dbReference type="InterPro" id="IPR050173">
    <property type="entry name" value="ABC_transporter_C-like"/>
</dbReference>
<dbReference type="PROSITE" id="PS50929">
    <property type="entry name" value="ABC_TM1F"/>
    <property type="match status" value="3"/>
</dbReference>
<evidence type="ECO:0000259" key="11">
    <source>
        <dbReference type="PROSITE" id="PS50893"/>
    </source>
</evidence>
<evidence type="ECO:0000256" key="7">
    <source>
        <dbReference type="ARBA" id="ARBA00022840"/>
    </source>
</evidence>
<dbReference type="InterPro" id="IPR017871">
    <property type="entry name" value="ABC_transporter-like_CS"/>
</dbReference>
<keyword evidence="14" id="KW-1185">Reference proteome</keyword>
<evidence type="ECO:0000256" key="10">
    <source>
        <dbReference type="SAM" id="Phobius"/>
    </source>
</evidence>
<feature type="transmembrane region" description="Helical" evidence="10">
    <location>
        <begin position="38"/>
        <end position="58"/>
    </location>
</feature>
<dbReference type="InterPro" id="IPR027417">
    <property type="entry name" value="P-loop_NTPase"/>
</dbReference>
<proteinExistence type="inferred from homology"/>
<keyword evidence="5" id="KW-0677">Repeat</keyword>
<feature type="domain" description="ABC transporter" evidence="11">
    <location>
        <begin position="459"/>
        <end position="691"/>
    </location>
</feature>
<dbReference type="FunFam" id="3.40.50.300:FF:000997">
    <property type="entry name" value="Multidrug resistance-associated protein 1"/>
    <property type="match status" value="1"/>
</dbReference>
<gene>
    <name evidence="13" type="ORF">TELCIR_02900</name>
</gene>
<evidence type="ECO:0000256" key="4">
    <source>
        <dbReference type="ARBA" id="ARBA00022692"/>
    </source>
</evidence>
<dbReference type="Gene3D" id="3.40.50.300">
    <property type="entry name" value="P-loop containing nucleotide triphosphate hydrolases"/>
    <property type="match status" value="2"/>
</dbReference>
<dbReference type="CDD" id="cd18595">
    <property type="entry name" value="ABC_6TM_MRP1_2_3_6_D1_like"/>
    <property type="match status" value="1"/>
</dbReference>
<evidence type="ECO:0000259" key="12">
    <source>
        <dbReference type="PROSITE" id="PS50929"/>
    </source>
</evidence>
<feature type="transmembrane region" description="Helical" evidence="10">
    <location>
        <begin position="989"/>
        <end position="1010"/>
    </location>
</feature>
<dbReference type="GO" id="GO:0012505">
    <property type="term" value="C:endomembrane system"/>
    <property type="evidence" value="ECO:0007669"/>
    <property type="project" value="UniProtKB-SubCell"/>
</dbReference>
<dbReference type="CDD" id="cd03250">
    <property type="entry name" value="ABCC_MRP_domain1"/>
    <property type="match status" value="1"/>
</dbReference>
<dbReference type="Gene3D" id="1.20.1560.10">
    <property type="entry name" value="ABC transporter type 1, transmembrane domain"/>
    <property type="match status" value="3"/>
</dbReference>
<comment type="similarity">
    <text evidence="2">Belongs to the ABC transporter superfamily. ABCC family. Conjugate transporter (TC 3.A.1.208) subfamily.</text>
</comment>
<dbReference type="Pfam" id="PF00664">
    <property type="entry name" value="ABC_membrane"/>
    <property type="match status" value="2"/>
</dbReference>
<feature type="domain" description="ABC transmembrane type-1" evidence="12">
    <location>
        <begin position="215"/>
        <end position="453"/>
    </location>
</feature>
<feature type="transmembrane region" description="Helical" evidence="10">
    <location>
        <begin position="771"/>
        <end position="788"/>
    </location>
</feature>
<organism evidence="13 14">
    <name type="scientific">Teladorsagia circumcincta</name>
    <name type="common">Brown stomach worm</name>
    <name type="synonym">Ostertagia circumcincta</name>
    <dbReference type="NCBI Taxonomy" id="45464"/>
    <lineage>
        <taxon>Eukaryota</taxon>
        <taxon>Metazoa</taxon>
        <taxon>Ecdysozoa</taxon>
        <taxon>Nematoda</taxon>
        <taxon>Chromadorea</taxon>
        <taxon>Rhabditida</taxon>
        <taxon>Rhabditina</taxon>
        <taxon>Rhabditomorpha</taxon>
        <taxon>Strongyloidea</taxon>
        <taxon>Trichostrongylidae</taxon>
        <taxon>Teladorsagia</taxon>
    </lineage>
</organism>
<accession>A0A2G9UXU5</accession>
<dbReference type="PANTHER" id="PTHR24223">
    <property type="entry name" value="ATP-BINDING CASSETTE SUB-FAMILY C"/>
    <property type="match status" value="1"/>
</dbReference>
<feature type="domain" description="ABC transmembrane type-1" evidence="12">
    <location>
        <begin position="962"/>
        <end position="1049"/>
    </location>
</feature>
<protein>
    <submittedName>
        <fullName evidence="13">ABC transporter, ATP-binding protein</fullName>
    </submittedName>
</protein>
<dbReference type="SUPFAM" id="SSF52540">
    <property type="entry name" value="P-loop containing nucleoside triphosphate hydrolases"/>
    <property type="match status" value="2"/>
</dbReference>
<evidence type="ECO:0000256" key="8">
    <source>
        <dbReference type="ARBA" id="ARBA00022989"/>
    </source>
</evidence>
<feature type="transmembrane region" description="Helical" evidence="10">
    <location>
        <begin position="826"/>
        <end position="849"/>
    </location>
</feature>
<dbReference type="CDD" id="cd18603">
    <property type="entry name" value="ABC_6TM_MRP1_2_3_6_D2_like"/>
    <property type="match status" value="1"/>
</dbReference>
<dbReference type="PROSITE" id="PS50893">
    <property type="entry name" value="ABC_TRANSPORTER_2"/>
    <property type="match status" value="2"/>
</dbReference>
<dbReference type="GO" id="GO:0016020">
    <property type="term" value="C:membrane"/>
    <property type="evidence" value="ECO:0007669"/>
    <property type="project" value="InterPro"/>
</dbReference>
<dbReference type="SMART" id="SM00382">
    <property type="entry name" value="AAA"/>
    <property type="match status" value="2"/>
</dbReference>
<keyword evidence="9 10" id="KW-0472">Membrane</keyword>
<dbReference type="PROSITE" id="PS00211">
    <property type="entry name" value="ABC_TRANSPORTER_1"/>
    <property type="match status" value="2"/>
</dbReference>
<feature type="domain" description="ABC transmembrane type-1" evidence="12">
    <location>
        <begin position="779"/>
        <end position="902"/>
    </location>
</feature>
<dbReference type="FunFam" id="1.20.1560.10:FF:000081">
    <property type="entry name" value="Protein CBG24505"/>
    <property type="match status" value="1"/>
</dbReference>
<name>A0A2G9UXU5_TELCI</name>
<dbReference type="InterPro" id="IPR011527">
    <property type="entry name" value="ABC1_TM_dom"/>
</dbReference>
<dbReference type="Proteomes" id="UP000230423">
    <property type="component" value="Unassembled WGS sequence"/>
</dbReference>
<evidence type="ECO:0000256" key="5">
    <source>
        <dbReference type="ARBA" id="ARBA00022737"/>
    </source>
</evidence>
<evidence type="ECO:0000256" key="1">
    <source>
        <dbReference type="ARBA" id="ARBA00004127"/>
    </source>
</evidence>
<dbReference type="PANTHER" id="PTHR24223:SF434">
    <property type="entry name" value="MULTIDRUG RESISTANCE PROTEIN MRP-7"/>
    <property type="match status" value="1"/>
</dbReference>
<evidence type="ECO:0000313" key="14">
    <source>
        <dbReference type="Proteomes" id="UP000230423"/>
    </source>
</evidence>
<keyword evidence="4 10" id="KW-0812">Transmembrane</keyword>
<dbReference type="InterPro" id="IPR036640">
    <property type="entry name" value="ABC1_TM_sf"/>
</dbReference>
<evidence type="ECO:0000313" key="13">
    <source>
        <dbReference type="EMBL" id="PIO75078.1"/>
    </source>
</evidence>
<dbReference type="FunFam" id="3.40.50.300:FF:000074">
    <property type="entry name" value="Multidrug resistance-associated protein 5 isoform 1"/>
    <property type="match status" value="1"/>
</dbReference>
<keyword evidence="6" id="KW-0547">Nucleotide-binding</keyword>
<evidence type="ECO:0000256" key="3">
    <source>
        <dbReference type="ARBA" id="ARBA00022448"/>
    </source>
</evidence>
<keyword evidence="8 10" id="KW-1133">Transmembrane helix</keyword>
<comment type="subcellular location">
    <subcellularLocation>
        <location evidence="1">Endomembrane system</location>
        <topology evidence="1">Multi-pass membrane protein</topology>
    </subcellularLocation>
</comment>
<dbReference type="InterPro" id="IPR003593">
    <property type="entry name" value="AAA+_ATPase"/>
</dbReference>
<dbReference type="InterPro" id="IPR003439">
    <property type="entry name" value="ABC_transporter-like_ATP-bd"/>
</dbReference>
<evidence type="ECO:0000256" key="2">
    <source>
        <dbReference type="ARBA" id="ARBA00009726"/>
    </source>
</evidence>
<feature type="transmembrane region" description="Helical" evidence="10">
    <location>
        <begin position="215"/>
        <end position="234"/>
    </location>
</feature>
<keyword evidence="7 13" id="KW-0067">ATP-binding</keyword>
<sequence>TILVWIPTAFFWVLLPFLFAQASLNGRRYRSLPWSLQLYLKMLLCCTNFSSLITFLYIPNLKLLIQGFITYTHYLRKESGMVTSGVLHLSAVLFAVCGGPQFYQNVRQGNDDPSYLSSVLCIAYLVWYSAVIVYVFVMCWADPRDPTEKARGSAELNSSFFNRLTLWWFNPVPWKGARKDLEPEDLFELNEGSTTKYLSELWEEHWHHRITGRRILTLLTVRSFVLNSYFYIMFRMGIKFQTALTAAVYKKSLELSNSARRDKTVGEIVNLMAIDIERFQMITPQIQQFWSCPYQITLALSYLFLTLGYSALPGFIIMLIALPSNIICSIIVKRWQVDQMKLKDERTKMVNEVLNGIKVVKLYAWELPMEELINEIRRKELVLLRKSFLVRNVMDSFNTASPFLVALFSFGTYVLSSSSHELTPQVAFVSLTLFNQLRSPMTMIAMLISQIVQVLVSNRRLKEYFVAEELDPSIVDREQRTEQLQDINLEAKSGSFIAVVGQVGAGKSSLLSALLGEMGKLRGKVGLHGNVAYVPQQPWIQNMTLRDNILFGKPFDKRKYNQVLSACALKPDLKVLAHGDLTEIGEKGINLSGGQKARVSLARAVYQDHDVYLLDDPLSAVDAHVGRHIFEKVLGPDGLLRNKTRILVTHRLSYIKFADEIIVLQDGRIIENGRYSELMRQRGAFYKFVEEYKSSSESDENSEGSGDSDGLEKTSDGWLFDIMLSRLFRSKSALTSSFMIKSGDGKLIRKEEVETGQVKLSVYRLYMKAGTYWKCISFFFLLAAFQLFQTLRSFWLSAWSDDYDGQHAQRMATGWRLGIYGTLGTIESLCFLLSLVSLAFAGLAASYNLHAPLLHNLFRSPMSFFDTTPLGRILNRCAKDIEVVDMLLPTNFRYLAMSVLQVDLLQSFREETRPWCRSFWCSLGFSKYMGDNHSGPKLMAKVHGVSGSPNAYKTALHIDQVEQFRSASGAIVDAFIRCKYSSYVANRWLAIRLEFIGNLVIFFAALFAVISKELGWVTSPGIIGVSISYALNITEVLNFAIRQISEIEANIVAVERIDEYTNTPTEAPWEIPEKRPAAGWPWLGGVNFVNYSTRYREGLDLVLKGISADVNEGEKIGIVGRTGAGKSSFALALFRLIEPSSGKILIDGVDISQIGLHDLRSNITIIPQDPVLFSGTLRFNLDPFERNTDAEIWKALELAHLKLFISSLQGGLDYVISEGGENISVGQRQLVCLARAVLRNARVLVLDEATAAVDVTTDSLIQITIRQQFRHSTVFTIAHRLNTIMEYDRIMVLDGGRIIEFDSPQTLLMDRDSAFAKMVEDSESESKRA</sequence>